<dbReference type="GO" id="GO:0055052">
    <property type="term" value="C:ATP-binding cassette (ABC) transporter complex, substrate-binding subunit-containing"/>
    <property type="evidence" value="ECO:0007669"/>
    <property type="project" value="TreeGrafter"/>
</dbReference>
<dbReference type="InParanoid" id="A0A545AG23"/>
<dbReference type="PANTHER" id="PTHR30061">
    <property type="entry name" value="MALTOSE-BINDING PERIPLASMIC PROTEIN"/>
    <property type="match status" value="1"/>
</dbReference>
<comment type="similarity">
    <text evidence="1">Belongs to the bacterial solute-binding protein 1 family.</text>
</comment>
<proteinExistence type="inferred from homology"/>
<dbReference type="GO" id="GO:0015768">
    <property type="term" value="P:maltose transport"/>
    <property type="evidence" value="ECO:0007669"/>
    <property type="project" value="TreeGrafter"/>
</dbReference>
<comment type="caution">
    <text evidence="4">The sequence shown here is derived from an EMBL/GenBank/DDBJ whole genome shotgun (WGS) entry which is preliminary data.</text>
</comment>
<dbReference type="AlphaFoldDB" id="A0A545AG23"/>
<dbReference type="SUPFAM" id="SSF53850">
    <property type="entry name" value="Periplasmic binding protein-like II"/>
    <property type="match status" value="1"/>
</dbReference>
<dbReference type="GO" id="GO:0042956">
    <property type="term" value="P:maltodextrin transmembrane transport"/>
    <property type="evidence" value="ECO:0007669"/>
    <property type="project" value="TreeGrafter"/>
</dbReference>
<dbReference type="Pfam" id="PF01547">
    <property type="entry name" value="SBP_bac_1"/>
    <property type="match status" value="1"/>
</dbReference>
<dbReference type="Proteomes" id="UP000317982">
    <property type="component" value="Unassembled WGS sequence"/>
</dbReference>
<dbReference type="OrthoDB" id="9780991at2"/>
<sequence length="446" mass="46727">MDHSPYRTTERGGDVGVRRTLTVGIAALVTASLALAGCSSSDDSGSGDGGSKKLTVWLMTGSAPDTLVDEINTDFTKSHSGWTVDYQVQQWDGIQDKLKTSLAGNNPPDIVELGNTQAPLFVDSNALADLSGKKNDLNGGNWLDGLAATGEKDGKTYATPFYAANRIVVYRKSMFAKAGITAPPKTIDEFIAAGQKLKTSYASDKQFQALYLPGQSWYTLLSWVWANGGDVAKDEGGKWTGTLDSPEAQKGFEDYAKVYKALSKAPVDQDEANPQQSTVFAKGHVAMFIGLPWEIGTATAPDGGDPKLKDDIGTFEIPGPTGPAPVFLGGSNLAVAAGSKNVDAATDWLKLMLSDKYQKELAANGVVPALTNLGDTIYGDNEAAKVMAAAATNGGKVTPVTPAWAAVEAGTNPIKNAMTKVLRGTDVATASKEASTSITETMGKAS</sequence>
<keyword evidence="5" id="KW-1185">Reference proteome</keyword>
<evidence type="ECO:0000256" key="3">
    <source>
        <dbReference type="ARBA" id="ARBA00022729"/>
    </source>
</evidence>
<dbReference type="PANTHER" id="PTHR30061:SF50">
    <property type="entry name" value="MALTOSE_MALTODEXTRIN-BINDING PERIPLASMIC PROTEIN"/>
    <property type="match status" value="1"/>
</dbReference>
<reference evidence="4 5" key="1">
    <citation type="submission" date="2019-07" db="EMBL/GenBank/DDBJ databases">
        <title>Cryptosporangium phraense sp. nov., isolated from plant litter.</title>
        <authorList>
            <person name="Suriyachadkun C."/>
        </authorList>
    </citation>
    <scope>NUCLEOTIDE SEQUENCE [LARGE SCALE GENOMIC DNA]</scope>
    <source>
        <strain evidence="4 5">A-T 5661</strain>
    </source>
</reference>
<evidence type="ECO:0000256" key="2">
    <source>
        <dbReference type="ARBA" id="ARBA00022448"/>
    </source>
</evidence>
<evidence type="ECO:0000256" key="1">
    <source>
        <dbReference type="ARBA" id="ARBA00008520"/>
    </source>
</evidence>
<keyword evidence="3" id="KW-0732">Signal</keyword>
<dbReference type="InterPro" id="IPR006059">
    <property type="entry name" value="SBP"/>
</dbReference>
<dbReference type="EMBL" id="VIRS01000044">
    <property type="protein sequence ID" value="TQS40283.1"/>
    <property type="molecule type" value="Genomic_DNA"/>
</dbReference>
<organism evidence="4 5">
    <name type="scientific">Cryptosporangium phraense</name>
    <dbReference type="NCBI Taxonomy" id="2593070"/>
    <lineage>
        <taxon>Bacteria</taxon>
        <taxon>Bacillati</taxon>
        <taxon>Actinomycetota</taxon>
        <taxon>Actinomycetes</taxon>
        <taxon>Cryptosporangiales</taxon>
        <taxon>Cryptosporangiaceae</taxon>
        <taxon>Cryptosporangium</taxon>
    </lineage>
</organism>
<accession>A0A545AG23</accession>
<dbReference type="GO" id="GO:1901982">
    <property type="term" value="F:maltose binding"/>
    <property type="evidence" value="ECO:0007669"/>
    <property type="project" value="TreeGrafter"/>
</dbReference>
<keyword evidence="2" id="KW-0813">Transport</keyword>
<evidence type="ECO:0000313" key="4">
    <source>
        <dbReference type="EMBL" id="TQS40283.1"/>
    </source>
</evidence>
<protein>
    <submittedName>
        <fullName evidence="4">Extracellular solute-binding protein</fullName>
    </submittedName>
</protein>
<gene>
    <name evidence="4" type="ORF">FL583_35805</name>
</gene>
<dbReference type="Gene3D" id="3.40.190.10">
    <property type="entry name" value="Periplasmic binding protein-like II"/>
    <property type="match status" value="2"/>
</dbReference>
<evidence type="ECO:0000313" key="5">
    <source>
        <dbReference type="Proteomes" id="UP000317982"/>
    </source>
</evidence>
<name>A0A545AG23_9ACTN</name>